<dbReference type="PANTHER" id="PTHR43788">
    <property type="entry name" value="DNA2/NAM7 HELICASE FAMILY MEMBER"/>
    <property type="match status" value="1"/>
</dbReference>
<proteinExistence type="inferred from homology"/>
<evidence type="ECO:0000256" key="3">
    <source>
        <dbReference type="ARBA" id="ARBA00022801"/>
    </source>
</evidence>
<organism evidence="8 9">
    <name type="scientific">Pontibacter arcticus</name>
    <dbReference type="NCBI Taxonomy" id="2080288"/>
    <lineage>
        <taxon>Bacteria</taxon>
        <taxon>Pseudomonadati</taxon>
        <taxon>Bacteroidota</taxon>
        <taxon>Cytophagia</taxon>
        <taxon>Cytophagales</taxon>
        <taxon>Hymenobacteraceae</taxon>
        <taxon>Pontibacter</taxon>
    </lineage>
</organism>
<dbReference type="SUPFAM" id="SSF52540">
    <property type="entry name" value="P-loop containing nucleoside triphosphate hydrolases"/>
    <property type="match status" value="1"/>
</dbReference>
<dbReference type="GO" id="GO:0043139">
    <property type="term" value="F:5'-3' DNA helicase activity"/>
    <property type="evidence" value="ECO:0007669"/>
    <property type="project" value="TreeGrafter"/>
</dbReference>
<dbReference type="GO" id="GO:0016787">
    <property type="term" value="F:hydrolase activity"/>
    <property type="evidence" value="ECO:0007669"/>
    <property type="project" value="UniProtKB-KW"/>
</dbReference>
<comment type="similarity">
    <text evidence="1">Belongs to the DNA2/NAM7 helicase family.</text>
</comment>
<dbReference type="OrthoDB" id="9757917at2"/>
<gene>
    <name evidence="8" type="ORF">DP923_01485</name>
</gene>
<dbReference type="InterPro" id="IPR041679">
    <property type="entry name" value="DNA2/NAM7-like_C"/>
</dbReference>
<protein>
    <submittedName>
        <fullName evidence="8">DNA helicase I</fullName>
    </submittedName>
</protein>
<dbReference type="InterPro" id="IPR050534">
    <property type="entry name" value="Coronavir_polyprotein_1ab"/>
</dbReference>
<dbReference type="InterPro" id="IPR041677">
    <property type="entry name" value="DNA2/NAM7_AAA_11"/>
</dbReference>
<name>A0A364RHI2_9BACT</name>
<dbReference type="Gene3D" id="3.40.50.300">
    <property type="entry name" value="P-loop containing nucleotide triphosphate hydrolases"/>
    <property type="match status" value="3"/>
</dbReference>
<evidence type="ECO:0000256" key="1">
    <source>
        <dbReference type="ARBA" id="ARBA00007913"/>
    </source>
</evidence>
<dbReference type="InterPro" id="IPR027417">
    <property type="entry name" value="P-loop_NTPase"/>
</dbReference>
<dbReference type="InterPro" id="IPR047187">
    <property type="entry name" value="SF1_C_Upf1"/>
</dbReference>
<reference evidence="8 9" key="2">
    <citation type="submission" date="2018-07" db="EMBL/GenBank/DDBJ databases">
        <title>Pontibacter sp. 2b14 genomic sequence and assembly.</title>
        <authorList>
            <person name="Du Z.-J."/>
        </authorList>
    </citation>
    <scope>NUCLEOTIDE SEQUENCE [LARGE SCALE GENOMIC DNA]</scope>
    <source>
        <strain evidence="8 9">2b14</strain>
    </source>
</reference>
<feature type="domain" description="DNA2/NAM7 helicase-like C-terminal" evidence="7">
    <location>
        <begin position="991"/>
        <end position="1175"/>
    </location>
</feature>
<keyword evidence="4 8" id="KW-0347">Helicase</keyword>
<dbReference type="InterPro" id="IPR025103">
    <property type="entry name" value="DUF4011"/>
</dbReference>
<keyword evidence="2" id="KW-0547">Nucleotide-binding</keyword>
<evidence type="ECO:0000259" key="6">
    <source>
        <dbReference type="Pfam" id="PF13086"/>
    </source>
</evidence>
<accession>A0A364RHI2</accession>
<feature type="domain" description="DNA2/NAM7 helicase helicase" evidence="6">
    <location>
        <begin position="288"/>
        <end position="521"/>
    </location>
</feature>
<keyword evidence="9" id="KW-1185">Reference proteome</keyword>
<dbReference type="PANTHER" id="PTHR43788:SF8">
    <property type="entry name" value="DNA-BINDING PROTEIN SMUBP-2"/>
    <property type="match status" value="1"/>
</dbReference>
<dbReference type="EMBL" id="QMDV01000001">
    <property type="protein sequence ID" value="RAU83768.1"/>
    <property type="molecule type" value="Genomic_DNA"/>
</dbReference>
<evidence type="ECO:0000313" key="8">
    <source>
        <dbReference type="EMBL" id="RAU83768.1"/>
    </source>
</evidence>
<dbReference type="RefSeq" id="WP_112303805.1">
    <property type="nucleotide sequence ID" value="NZ_QMDV01000001.1"/>
</dbReference>
<keyword evidence="5" id="KW-0067">ATP-binding</keyword>
<dbReference type="Pfam" id="PF13195">
    <property type="entry name" value="DUF4011"/>
    <property type="match status" value="1"/>
</dbReference>
<evidence type="ECO:0000313" key="9">
    <source>
        <dbReference type="Proteomes" id="UP000251692"/>
    </source>
</evidence>
<comment type="caution">
    <text evidence="8">The sequence shown here is derived from an EMBL/GenBank/DDBJ whole genome shotgun (WGS) entry which is preliminary data.</text>
</comment>
<evidence type="ECO:0000256" key="2">
    <source>
        <dbReference type="ARBA" id="ARBA00022741"/>
    </source>
</evidence>
<dbReference type="CDD" id="cd18808">
    <property type="entry name" value="SF1_C_Upf1"/>
    <property type="match status" value="1"/>
</dbReference>
<reference evidence="8 9" key="1">
    <citation type="submission" date="2018-06" db="EMBL/GenBank/DDBJ databases">
        <authorList>
            <person name="Liu Z.-W."/>
        </authorList>
    </citation>
    <scope>NUCLEOTIDE SEQUENCE [LARGE SCALE GENOMIC DNA]</scope>
    <source>
        <strain evidence="8 9">2b14</strain>
    </source>
</reference>
<dbReference type="GO" id="GO:0005524">
    <property type="term" value="F:ATP binding"/>
    <property type="evidence" value="ECO:0007669"/>
    <property type="project" value="UniProtKB-KW"/>
</dbReference>
<sequence length="1318" mass="151490">MRNILKNYQRRLLNLSSSNRALLLLRLSKEWHLDVQEMDYLISEPAFSIIQKLIIGKKKIVLSPLADSRFAPVAPVSQRLRTIKRKTEMVLEERGSQELYVGWPFVHGQFPDGTTVRCPLLFFPVQLHINIAQEWELRPDDARTAQFNQSFLLAYAHYMQTPLAEPLTELDLSTLSNHPLEFRTQIYELLKEHQLTINAGTDFFAEKLRSFRDYKKADFEELVKPGQLYLEQEAVLGLFPQASSFLVADYDALLAQDELLQLEELFQAPEQSITNTTQAQHTFTMFELDASQELALQEVKAGKSIVVQGPPGTGKSQLICNLVSDFTARGKKVLVVSQKRAALDVVYQRLASKGLGHFAAVVHDFNTDKKAVYAQLLHQITHLDAYKKQNLALNSIYTDRTFLEVSRSINQHLQKLEAFKKALFDTSRCGWSAKELYLRSSLKQPFVMLPASFKSLTADTVAAFMPRLRHYLQLSEKLVQANQVLAGRKSMEGFSWQQRHELESTIQHFPEQYRQVQQSINKLSGFTFTRDVLAKYKAAIPNLAKLKSEVAEEEVLNVIQAFFEQKTDLSELQQNIRKVRSLYFARQAFAITLPEDQIREAEKAVRHYEQQYNNFFKRLKWSFSEEKKALTLVAETYGLELSKDGIQKLRQHFKEQQETEKLLQSIGKSINRQLDNTISPERLTHELAVTEQAMATYTLLKELHRNQVFHEKHLLNTDLTQQLQELIQSIHAAVTATAKWEMWLTEPQMQQLLEEEEKATAMLAALRQHFELLVAFDTLSNSFTEPEREIAAQLADQRIKAEESEQLFINSLYLAWLHELEAQHPVLRIPSNGEMELLESELQLLLAQKEILTQEIVTSKLREQTYRNLEHNRLGNPVTYRKLQAQVSKKRSLYPIRKLFSLFRKEMLDLIPCWLASPETVSAVLPLEQCFDLVIFDEASQCFSEVGIPGILRGQQVVVAGDAQQLKPSDLYRTRWSTAADDEAEELLAESLLQLCTLYLPQTMLTQHYRSLYPELIDFSNKHFYNGKLELIPDLKHLQHRKPAIRFIPVQGTWQDNTNPTEAQKVVETIFDLLKKGQQDIGVITFNYNQQQLVQDILEQKAAQQSIVLPPAILVKNIENMQGDERDVIILSVGYAPDAKGKLAMQFGSLNQAGGENRLNVAITRARKEIVILCSLRPELLQVENTMHEGPKLLKAYLQYAQQVSAGNFSFMPKQAQLPGHMPLLKSEIEQALPYFAPKVPFADLTLSQGESINGLILTDDDLYYSHLSVRQSHADVPVRLQQRHWPYRKVYSRQFWEDKEAFYDSLQRMAATYKSEV</sequence>
<evidence type="ECO:0000256" key="5">
    <source>
        <dbReference type="ARBA" id="ARBA00022840"/>
    </source>
</evidence>
<evidence type="ECO:0000256" key="4">
    <source>
        <dbReference type="ARBA" id="ARBA00022806"/>
    </source>
</evidence>
<evidence type="ECO:0000259" key="7">
    <source>
        <dbReference type="Pfam" id="PF13087"/>
    </source>
</evidence>
<keyword evidence="3" id="KW-0378">Hydrolase</keyword>
<dbReference type="Pfam" id="PF13086">
    <property type="entry name" value="AAA_11"/>
    <property type="match status" value="1"/>
</dbReference>
<dbReference type="Proteomes" id="UP000251692">
    <property type="component" value="Unassembled WGS sequence"/>
</dbReference>
<dbReference type="Pfam" id="PF13087">
    <property type="entry name" value="AAA_12"/>
    <property type="match status" value="1"/>
</dbReference>